<dbReference type="InterPro" id="IPR013783">
    <property type="entry name" value="Ig-like_fold"/>
</dbReference>
<evidence type="ECO:0008006" key="4">
    <source>
        <dbReference type="Google" id="ProtNLM"/>
    </source>
</evidence>
<dbReference type="EMBL" id="AP025292">
    <property type="protein sequence ID" value="BDC99166.1"/>
    <property type="molecule type" value="Genomic_DNA"/>
</dbReference>
<name>A0ABM7VEP3_9BACT</name>
<feature type="signal peptide" evidence="1">
    <location>
        <begin position="1"/>
        <end position="32"/>
    </location>
</feature>
<dbReference type="RefSeq" id="WP_338396627.1">
    <property type="nucleotide sequence ID" value="NZ_AP025292.1"/>
</dbReference>
<sequence length="684" mass="74265">MQKVHLPMRPFSWAKHLVALFFLVAVSFSAMAQGTVTYVSPGFMPGSDFIIRGSGLSAFQWATVEGVTFPLKEKTDSEVILTVPEDAPVTAAQMFFGWDGDKRSNTQEKVHPVGQVSGTERLLFYEPFVSPVDGRPANNEAIGNTSNFGNKGVVNYMGTGAAKVAWMPEERENAAGEPIWVGFYESFSSLFTVGLGTAESEFTITGINTEGYENIRLAYSLSSWNGQLHDGFEIFYAVDGGDWNSIGNAPVDAVYSKVKMYKNPNQLPATANLSIKFKYNYNDPKNPILVDDIQITGYEEGSANITNLDPETQKVGKWVTVNGARLTDVTKLSFGGIDIVNTEEETNFEVADNGTFVKFKVPAGADMVNDGDDKGKAQVTIHRSAGGDVSSPGLLHATAPETSITMVSPTQGPENGYIYVIGEDLYDVKSIQFNGLDATAFRMVEENKYEVAVPEGASTGKIEVTTANSVGSISSEEDFTINYDFPALSIVVSAEEGNEIEETEIDVHMETENAALADTQITFDVSGQDINDADFDLDKDGLEIKKGETSSDTAILKILNDGDDFEEEETLILTLDARTGEGAVVGKDRTAEIKIVLDVTTSTGKEINANDFYVAKTGNQLEVTFKKPTVRQAQVGLYGQSGRLIRVEVGSKDTFVLPAPTVSGMYILRVVQDGQLMTKKIFVD</sequence>
<reference evidence="2 3" key="1">
    <citation type="submission" date="2021-12" db="EMBL/GenBank/DDBJ databases">
        <title>Genome sequencing of bacteria with rrn-lacking chromosome and rrn-plasmid.</title>
        <authorList>
            <person name="Anda M."/>
            <person name="Iwasaki W."/>
        </authorList>
    </citation>
    <scope>NUCLEOTIDE SEQUENCE [LARGE SCALE GENOMIC DNA]</scope>
    <source>
        <strain evidence="2 3">NBRC 101262</strain>
    </source>
</reference>
<dbReference type="NCBIfam" id="TIGR04183">
    <property type="entry name" value="Por_Secre_tail"/>
    <property type="match status" value="1"/>
</dbReference>
<accession>A0ABM7VEP3</accession>
<protein>
    <recommendedName>
        <fullName evidence="4">IPT/TIG domain-containing protein</fullName>
    </recommendedName>
</protein>
<dbReference type="Proteomes" id="UP001354989">
    <property type="component" value="Chromosome"/>
</dbReference>
<gene>
    <name evidence="2" type="ORF">PEPS_14470</name>
</gene>
<evidence type="ECO:0000313" key="3">
    <source>
        <dbReference type="Proteomes" id="UP001354989"/>
    </source>
</evidence>
<organism evidence="2 3">
    <name type="scientific">Persicobacter psychrovividus</name>
    <dbReference type="NCBI Taxonomy" id="387638"/>
    <lineage>
        <taxon>Bacteria</taxon>
        <taxon>Pseudomonadati</taxon>
        <taxon>Bacteroidota</taxon>
        <taxon>Cytophagia</taxon>
        <taxon>Cytophagales</taxon>
        <taxon>Persicobacteraceae</taxon>
        <taxon>Persicobacter</taxon>
    </lineage>
</organism>
<keyword evidence="3" id="KW-1185">Reference proteome</keyword>
<dbReference type="SUPFAM" id="SSF81296">
    <property type="entry name" value="E set domains"/>
    <property type="match status" value="1"/>
</dbReference>
<keyword evidence="1" id="KW-0732">Signal</keyword>
<dbReference type="InterPro" id="IPR026444">
    <property type="entry name" value="Secre_tail"/>
</dbReference>
<evidence type="ECO:0000313" key="2">
    <source>
        <dbReference type="EMBL" id="BDC99166.1"/>
    </source>
</evidence>
<evidence type="ECO:0000256" key="1">
    <source>
        <dbReference type="SAM" id="SignalP"/>
    </source>
</evidence>
<dbReference type="InterPro" id="IPR014756">
    <property type="entry name" value="Ig_E-set"/>
</dbReference>
<proteinExistence type="predicted"/>
<feature type="chain" id="PRO_5047276502" description="IPT/TIG domain-containing protein" evidence="1">
    <location>
        <begin position="33"/>
        <end position="684"/>
    </location>
</feature>
<dbReference type="Gene3D" id="2.60.40.10">
    <property type="entry name" value="Immunoglobulins"/>
    <property type="match status" value="2"/>
</dbReference>